<name>A0ABD3APB9_9GENT</name>
<evidence type="ECO:0000313" key="2">
    <source>
        <dbReference type="Proteomes" id="UP001630127"/>
    </source>
</evidence>
<protein>
    <submittedName>
        <fullName evidence="1">Uncharacterized protein</fullName>
    </submittedName>
</protein>
<dbReference type="Proteomes" id="UP001630127">
    <property type="component" value="Unassembled WGS sequence"/>
</dbReference>
<keyword evidence="2" id="KW-1185">Reference proteome</keyword>
<gene>
    <name evidence="1" type="ORF">ACH5RR_006453</name>
</gene>
<proteinExistence type="predicted"/>
<sequence>MFIPDRMGTGGSTYAITKRKSNVIRDKMDQFGSGKHAEVGGECGSIKKKKFLRAWLLALARKKEITRME</sequence>
<comment type="caution">
    <text evidence="1">The sequence shown here is derived from an EMBL/GenBank/DDBJ whole genome shotgun (WGS) entry which is preliminary data.</text>
</comment>
<reference evidence="1 2" key="1">
    <citation type="submission" date="2024-11" db="EMBL/GenBank/DDBJ databases">
        <title>A near-complete genome assembly of Cinchona calisaya.</title>
        <authorList>
            <person name="Lian D.C."/>
            <person name="Zhao X.W."/>
            <person name="Wei L."/>
        </authorList>
    </citation>
    <scope>NUCLEOTIDE SEQUENCE [LARGE SCALE GENOMIC DNA]</scope>
    <source>
        <tissue evidence="1">Nenye</tissue>
    </source>
</reference>
<dbReference type="EMBL" id="JBJUIK010000003">
    <property type="protein sequence ID" value="KAL3532932.1"/>
    <property type="molecule type" value="Genomic_DNA"/>
</dbReference>
<evidence type="ECO:0000313" key="1">
    <source>
        <dbReference type="EMBL" id="KAL3532932.1"/>
    </source>
</evidence>
<accession>A0ABD3APB9</accession>
<dbReference type="AlphaFoldDB" id="A0ABD3APB9"/>
<organism evidence="1 2">
    <name type="scientific">Cinchona calisaya</name>
    <dbReference type="NCBI Taxonomy" id="153742"/>
    <lineage>
        <taxon>Eukaryota</taxon>
        <taxon>Viridiplantae</taxon>
        <taxon>Streptophyta</taxon>
        <taxon>Embryophyta</taxon>
        <taxon>Tracheophyta</taxon>
        <taxon>Spermatophyta</taxon>
        <taxon>Magnoliopsida</taxon>
        <taxon>eudicotyledons</taxon>
        <taxon>Gunneridae</taxon>
        <taxon>Pentapetalae</taxon>
        <taxon>asterids</taxon>
        <taxon>lamiids</taxon>
        <taxon>Gentianales</taxon>
        <taxon>Rubiaceae</taxon>
        <taxon>Cinchonoideae</taxon>
        <taxon>Cinchoneae</taxon>
        <taxon>Cinchona</taxon>
    </lineage>
</organism>